<dbReference type="EC" id="3.1.1.-" evidence="2"/>
<gene>
    <name evidence="2" type="ORF">I551_3545</name>
</gene>
<dbReference type="Proteomes" id="UP000020681">
    <property type="component" value="Unassembled WGS sequence"/>
</dbReference>
<reference evidence="2 3" key="1">
    <citation type="submission" date="2014-01" db="EMBL/GenBank/DDBJ databases">
        <authorList>
            <person name="Dobos K."/>
            <person name="Lenaerts A."/>
            <person name="Ordway D."/>
            <person name="DeGroote M.A."/>
            <person name="Parker T."/>
            <person name="Sizemore C."/>
            <person name="Tallon L.J."/>
            <person name="Sadzewicz L.K."/>
            <person name="Sengamalay N."/>
            <person name="Fraser C.M."/>
            <person name="Hine E."/>
            <person name="Shefchek K.A."/>
            <person name="Das S.P."/>
            <person name="Tettelin H."/>
        </authorList>
    </citation>
    <scope>NUCLEOTIDE SEQUENCE [LARGE SCALE GENOMIC DNA]</scope>
    <source>
        <strain evidence="2 3">Harvey</strain>
    </source>
</reference>
<evidence type="ECO:0000313" key="3">
    <source>
        <dbReference type="Proteomes" id="UP000020681"/>
    </source>
</evidence>
<accession>A0ABP3AGZ3</accession>
<name>A0ABP3AGZ3_MYCUL</name>
<evidence type="ECO:0000313" key="2">
    <source>
        <dbReference type="EMBL" id="EUA89976.1"/>
    </source>
</evidence>
<organism evidence="2 3">
    <name type="scientific">Mycobacterium ulcerans str. Harvey</name>
    <dbReference type="NCBI Taxonomy" id="1299332"/>
    <lineage>
        <taxon>Bacteria</taxon>
        <taxon>Bacillati</taxon>
        <taxon>Actinomycetota</taxon>
        <taxon>Actinomycetes</taxon>
        <taxon>Mycobacteriales</taxon>
        <taxon>Mycobacteriaceae</taxon>
        <taxon>Mycobacterium</taxon>
        <taxon>Mycobacterium ulcerans group</taxon>
    </lineage>
</organism>
<feature type="region of interest" description="Disordered" evidence="1">
    <location>
        <begin position="38"/>
        <end position="60"/>
    </location>
</feature>
<dbReference type="GO" id="GO:0016787">
    <property type="term" value="F:hydrolase activity"/>
    <property type="evidence" value="ECO:0007669"/>
    <property type="project" value="UniProtKB-KW"/>
</dbReference>
<protein>
    <submittedName>
        <fullName evidence="2">Carboxylesterase domain protein</fullName>
        <ecNumber evidence="2">3.1.1.-</ecNumber>
    </submittedName>
</protein>
<sequence length="60" mass="6686">MIDELLADTEPATRERITAAYPNYRSPLPAYSWAVISHSTPRPGRSPKPRSARSHVPLSL</sequence>
<evidence type="ECO:0000256" key="1">
    <source>
        <dbReference type="SAM" id="MobiDB-lite"/>
    </source>
</evidence>
<dbReference type="EMBL" id="JAOL01000114">
    <property type="protein sequence ID" value="EUA89976.1"/>
    <property type="molecule type" value="Genomic_DNA"/>
</dbReference>
<keyword evidence="3" id="KW-1185">Reference proteome</keyword>
<comment type="caution">
    <text evidence="2">The sequence shown here is derived from an EMBL/GenBank/DDBJ whole genome shotgun (WGS) entry which is preliminary data.</text>
</comment>
<keyword evidence="2" id="KW-0378">Hydrolase</keyword>
<proteinExistence type="predicted"/>